<proteinExistence type="predicted"/>
<evidence type="ECO:0000313" key="2">
    <source>
        <dbReference type="EMBL" id="WOK07960.1"/>
    </source>
</evidence>
<gene>
    <name evidence="2" type="ORF">RT717_04865</name>
</gene>
<keyword evidence="3" id="KW-1185">Reference proteome</keyword>
<organism evidence="2 3">
    <name type="scientific">Imperialibacter roseus</name>
    <dbReference type="NCBI Taxonomy" id="1324217"/>
    <lineage>
        <taxon>Bacteria</taxon>
        <taxon>Pseudomonadati</taxon>
        <taxon>Bacteroidota</taxon>
        <taxon>Cytophagia</taxon>
        <taxon>Cytophagales</taxon>
        <taxon>Flammeovirgaceae</taxon>
        <taxon>Imperialibacter</taxon>
    </lineage>
</organism>
<evidence type="ECO:0000313" key="3">
    <source>
        <dbReference type="Proteomes" id="UP001302349"/>
    </source>
</evidence>
<evidence type="ECO:0000256" key="1">
    <source>
        <dbReference type="SAM" id="Phobius"/>
    </source>
</evidence>
<keyword evidence="1" id="KW-0472">Membrane</keyword>
<dbReference type="EMBL" id="CP136051">
    <property type="protein sequence ID" value="WOK07960.1"/>
    <property type="molecule type" value="Genomic_DNA"/>
</dbReference>
<sequence length="157" mass="17918">MVKHLLALLFIFVIASECLAQQPFLLFHKSRIREAKYYAGEVIAFRIKDNDFKVTDQIKGFKDGLILFDGYEVDPKDVTHLYMDDKTIIWFALRFKLSRLCSIAGAAYLGLDLLNNYETDRNTIILGSSLIAAGVLSHVIFRRVFKIKGKMKLVVIA</sequence>
<name>A0ABZ0IVJ7_9BACT</name>
<accession>A0ABZ0IVJ7</accession>
<dbReference type="RefSeq" id="WP_317490608.1">
    <property type="nucleotide sequence ID" value="NZ_CP136051.1"/>
</dbReference>
<keyword evidence="1" id="KW-0812">Transmembrane</keyword>
<protein>
    <submittedName>
        <fullName evidence="2">Uncharacterized protein</fullName>
    </submittedName>
</protein>
<dbReference type="Proteomes" id="UP001302349">
    <property type="component" value="Chromosome"/>
</dbReference>
<feature type="transmembrane region" description="Helical" evidence="1">
    <location>
        <begin position="123"/>
        <end position="141"/>
    </location>
</feature>
<reference evidence="2 3" key="1">
    <citation type="journal article" date="2023" name="Microbiol. Resour. Announc.">
        <title>Complete Genome Sequence of Imperialibacter roseus strain P4T.</title>
        <authorList>
            <person name="Tizabi D.R."/>
            <person name="Bachvaroff T."/>
            <person name="Hill R.T."/>
        </authorList>
    </citation>
    <scope>NUCLEOTIDE SEQUENCE [LARGE SCALE GENOMIC DNA]</scope>
    <source>
        <strain evidence="2 3">P4T</strain>
    </source>
</reference>
<keyword evidence="1" id="KW-1133">Transmembrane helix</keyword>